<dbReference type="InterPro" id="IPR000792">
    <property type="entry name" value="Tscrpt_reg_LuxR_C"/>
</dbReference>
<feature type="modified residue" description="4-aspartylphosphate" evidence="5">
    <location>
        <position position="64"/>
    </location>
</feature>
<dbReference type="CDD" id="cd06170">
    <property type="entry name" value="LuxR_C_like"/>
    <property type="match status" value="1"/>
</dbReference>
<evidence type="ECO:0000259" key="7">
    <source>
        <dbReference type="PROSITE" id="PS50110"/>
    </source>
</evidence>
<evidence type="ECO:0000256" key="5">
    <source>
        <dbReference type="PROSITE-ProRule" id="PRU00169"/>
    </source>
</evidence>
<evidence type="ECO:0000313" key="9">
    <source>
        <dbReference type="Proteomes" id="UP000716322"/>
    </source>
</evidence>
<accession>A0ABX0PAN9</accession>
<evidence type="ECO:0000259" key="6">
    <source>
        <dbReference type="PROSITE" id="PS50043"/>
    </source>
</evidence>
<dbReference type="InterPro" id="IPR001789">
    <property type="entry name" value="Sig_transdc_resp-reg_receiver"/>
</dbReference>
<dbReference type="Proteomes" id="UP000716322">
    <property type="component" value="Unassembled WGS sequence"/>
</dbReference>
<dbReference type="InterPro" id="IPR016032">
    <property type="entry name" value="Sig_transdc_resp-reg_C-effctor"/>
</dbReference>
<gene>
    <name evidence="8" type="ORF">HAV22_12125</name>
</gene>
<dbReference type="EMBL" id="JAAQOM010000006">
    <property type="protein sequence ID" value="NIA54380.1"/>
    <property type="molecule type" value="Genomic_DNA"/>
</dbReference>
<keyword evidence="2" id="KW-0805">Transcription regulation</keyword>
<dbReference type="SMART" id="SM00421">
    <property type="entry name" value="HTH_LUXR"/>
    <property type="match status" value="1"/>
</dbReference>
<keyword evidence="4" id="KW-0804">Transcription</keyword>
<evidence type="ECO:0000313" key="8">
    <source>
        <dbReference type="EMBL" id="NIA54380.1"/>
    </source>
</evidence>
<comment type="caution">
    <text evidence="8">The sequence shown here is derived from an EMBL/GenBank/DDBJ whole genome shotgun (WGS) entry which is preliminary data.</text>
</comment>
<evidence type="ECO:0000256" key="2">
    <source>
        <dbReference type="ARBA" id="ARBA00023015"/>
    </source>
</evidence>
<proteinExistence type="predicted"/>
<dbReference type="PRINTS" id="PR00038">
    <property type="entry name" value="HTHLUXR"/>
</dbReference>
<feature type="domain" description="HTH luxR-type" evidence="6">
    <location>
        <begin position="145"/>
        <end position="210"/>
    </location>
</feature>
<dbReference type="PROSITE" id="PS50110">
    <property type="entry name" value="RESPONSE_REGULATORY"/>
    <property type="match status" value="1"/>
</dbReference>
<dbReference type="SMART" id="SM00448">
    <property type="entry name" value="REC"/>
    <property type="match status" value="1"/>
</dbReference>
<evidence type="ECO:0000256" key="4">
    <source>
        <dbReference type="ARBA" id="ARBA00023163"/>
    </source>
</evidence>
<keyword evidence="9" id="KW-1185">Reference proteome</keyword>
<sequence length="215" mass="23049">MYPPPLNNARPITLLIADDHPLILAGLAALIRAEPGLQLAGEAADAPTAVAQYMRLRPDVMLIDLNMPGGGGIDAIRQVRALVPDARIVILTAYDGDEDVHRGLQAGASAYLLKQSGLDEVLQCVRLVAANRRYLAPGLADKLALRVEANRLSPRELEILAHLAAGMSNKVIARTENIGVGTVKYHVNNILSKLNVSCRTEAACVAARRGLIHTY</sequence>
<dbReference type="Pfam" id="PF00196">
    <property type="entry name" value="GerE"/>
    <property type="match status" value="1"/>
</dbReference>
<evidence type="ECO:0000256" key="3">
    <source>
        <dbReference type="ARBA" id="ARBA00023125"/>
    </source>
</evidence>
<dbReference type="InterPro" id="IPR039420">
    <property type="entry name" value="WalR-like"/>
</dbReference>
<reference evidence="8 9" key="1">
    <citation type="submission" date="2020-03" db="EMBL/GenBank/DDBJ databases">
        <title>Genome sequence of strain Massilia sp. TW-1.</title>
        <authorList>
            <person name="Chaudhary D.K."/>
        </authorList>
    </citation>
    <scope>NUCLEOTIDE SEQUENCE [LARGE SCALE GENOMIC DNA]</scope>
    <source>
        <strain evidence="8 9">TW-1</strain>
    </source>
</reference>
<dbReference type="PANTHER" id="PTHR43214:SF41">
    <property type="entry name" value="NITRATE_NITRITE RESPONSE REGULATOR PROTEIN NARP"/>
    <property type="match status" value="1"/>
</dbReference>
<evidence type="ECO:0000256" key="1">
    <source>
        <dbReference type="ARBA" id="ARBA00022553"/>
    </source>
</evidence>
<dbReference type="PROSITE" id="PS50043">
    <property type="entry name" value="HTH_LUXR_2"/>
    <property type="match status" value="1"/>
</dbReference>
<dbReference type="SUPFAM" id="SSF46894">
    <property type="entry name" value="C-terminal effector domain of the bipartite response regulators"/>
    <property type="match status" value="1"/>
</dbReference>
<organism evidence="8 9">
    <name type="scientific">Telluria antibiotica</name>
    <dbReference type="NCBI Taxonomy" id="2717319"/>
    <lineage>
        <taxon>Bacteria</taxon>
        <taxon>Pseudomonadati</taxon>
        <taxon>Pseudomonadota</taxon>
        <taxon>Betaproteobacteria</taxon>
        <taxon>Burkholderiales</taxon>
        <taxon>Oxalobacteraceae</taxon>
        <taxon>Telluria group</taxon>
        <taxon>Telluria</taxon>
    </lineage>
</organism>
<dbReference type="SUPFAM" id="SSF52172">
    <property type="entry name" value="CheY-like"/>
    <property type="match status" value="1"/>
</dbReference>
<keyword evidence="3" id="KW-0238">DNA-binding</keyword>
<dbReference type="Gene3D" id="3.40.50.2300">
    <property type="match status" value="1"/>
</dbReference>
<feature type="domain" description="Response regulatory" evidence="7">
    <location>
        <begin position="13"/>
        <end position="129"/>
    </location>
</feature>
<dbReference type="InterPro" id="IPR011006">
    <property type="entry name" value="CheY-like_superfamily"/>
</dbReference>
<dbReference type="PANTHER" id="PTHR43214">
    <property type="entry name" value="TWO-COMPONENT RESPONSE REGULATOR"/>
    <property type="match status" value="1"/>
</dbReference>
<name>A0ABX0PAN9_9BURK</name>
<dbReference type="CDD" id="cd17535">
    <property type="entry name" value="REC_NarL-like"/>
    <property type="match status" value="1"/>
</dbReference>
<protein>
    <submittedName>
        <fullName evidence="8">Response regulator transcription factor</fullName>
    </submittedName>
</protein>
<keyword evidence="1 5" id="KW-0597">Phosphoprotein</keyword>
<dbReference type="InterPro" id="IPR058245">
    <property type="entry name" value="NreC/VraR/RcsB-like_REC"/>
</dbReference>
<dbReference type="Pfam" id="PF00072">
    <property type="entry name" value="Response_reg"/>
    <property type="match status" value="1"/>
</dbReference>